<dbReference type="OrthoDB" id="329477at2157"/>
<feature type="transmembrane region" description="Helical" evidence="1">
    <location>
        <begin position="54"/>
        <end position="72"/>
    </location>
</feature>
<name>A0A1I6G3L4_HALSD</name>
<feature type="domain" description="Inositolphosphotransferase Aur1/Ipt1" evidence="2">
    <location>
        <begin position="111"/>
        <end position="271"/>
    </location>
</feature>
<feature type="transmembrane region" description="Helical" evidence="1">
    <location>
        <begin position="12"/>
        <end position="33"/>
    </location>
</feature>
<dbReference type="InterPro" id="IPR026841">
    <property type="entry name" value="Aur1/Ipt1"/>
</dbReference>
<feature type="transmembrane region" description="Helical" evidence="1">
    <location>
        <begin position="145"/>
        <end position="165"/>
    </location>
</feature>
<feature type="transmembrane region" description="Helical" evidence="1">
    <location>
        <begin position="110"/>
        <end position="133"/>
    </location>
</feature>
<dbReference type="Proteomes" id="UP000198932">
    <property type="component" value="Unassembled WGS sequence"/>
</dbReference>
<feature type="transmembrane region" description="Helical" evidence="1">
    <location>
        <begin position="233"/>
        <end position="253"/>
    </location>
</feature>
<proteinExistence type="predicted"/>
<dbReference type="GO" id="GO:0016020">
    <property type="term" value="C:membrane"/>
    <property type="evidence" value="ECO:0007669"/>
    <property type="project" value="UniProtKB-SubCell"/>
</dbReference>
<keyword evidence="1" id="KW-0472">Membrane</keyword>
<protein>
    <submittedName>
        <fullName evidence="3">PAP2 superfamily protein</fullName>
    </submittedName>
</protein>
<dbReference type="Pfam" id="PF14378">
    <property type="entry name" value="PAP2_3"/>
    <property type="match status" value="1"/>
</dbReference>
<dbReference type="SUPFAM" id="SSF48317">
    <property type="entry name" value="Acid phosphatase/Vanadium-dependent haloperoxidase"/>
    <property type="match status" value="1"/>
</dbReference>
<reference evidence="4" key="1">
    <citation type="submission" date="2016-10" db="EMBL/GenBank/DDBJ databases">
        <authorList>
            <person name="Varghese N."/>
            <person name="Submissions S."/>
        </authorList>
    </citation>
    <scope>NUCLEOTIDE SEQUENCE [LARGE SCALE GENOMIC DNA]</scope>
    <source>
        <strain evidence="4">RD 26</strain>
    </source>
</reference>
<gene>
    <name evidence="3" type="ORF">SAMN04487937_1567</name>
</gene>
<organism evidence="3 4">
    <name type="scientific">Halorubrum sodomense</name>
    <dbReference type="NCBI Taxonomy" id="35743"/>
    <lineage>
        <taxon>Archaea</taxon>
        <taxon>Methanobacteriati</taxon>
        <taxon>Methanobacteriota</taxon>
        <taxon>Stenosarchaea group</taxon>
        <taxon>Halobacteria</taxon>
        <taxon>Halobacteriales</taxon>
        <taxon>Haloferacaceae</taxon>
        <taxon>Halorubrum</taxon>
    </lineage>
</organism>
<dbReference type="STRING" id="35743.SAMN04487937_1567"/>
<dbReference type="RefSeq" id="WP_092920972.1">
    <property type="nucleotide sequence ID" value="NZ_FOYN01000002.1"/>
</dbReference>
<accession>A0A1I6G3L4</accession>
<dbReference type="Gene3D" id="1.20.144.10">
    <property type="entry name" value="Phosphatidic acid phosphatase type 2/haloperoxidase"/>
    <property type="match status" value="1"/>
</dbReference>
<sequence>MPGWIPTGFLGLFGVVAGATLVAFAILLPVCVGRERVRGVLADRDLVRERAVGIAPYVGALALVLAVNKGFIRRIEAFSFEYGIRATTAIYAVEGDLVAAIQDGIPRWTVYYFGPVYVVGYVVLLAFPIAAYAFAERLRPLKRLVAAYAVNYAVAIGCYAGIVAYGPRNYPTVPGANPNAAPVEPLLLDWFGGVTQLTSQVNAATNVFPSLHTALSVTVFLAAVSTHEEFPRWTYVAGALTGSIVVATVFLGIHWVTDVVAGGVLAAGSVAVANRIVG</sequence>
<dbReference type="AlphaFoldDB" id="A0A1I6G3L4"/>
<keyword evidence="1" id="KW-1133">Transmembrane helix</keyword>
<evidence type="ECO:0000256" key="1">
    <source>
        <dbReference type="SAM" id="Phobius"/>
    </source>
</evidence>
<keyword evidence="1" id="KW-0812">Transmembrane</keyword>
<dbReference type="EMBL" id="FOYN01000002">
    <property type="protein sequence ID" value="SFR36637.1"/>
    <property type="molecule type" value="Genomic_DNA"/>
</dbReference>
<evidence type="ECO:0000313" key="4">
    <source>
        <dbReference type="Proteomes" id="UP000198932"/>
    </source>
</evidence>
<keyword evidence="4" id="KW-1185">Reference proteome</keyword>
<evidence type="ECO:0000259" key="2">
    <source>
        <dbReference type="Pfam" id="PF14378"/>
    </source>
</evidence>
<evidence type="ECO:0000313" key="3">
    <source>
        <dbReference type="EMBL" id="SFR36637.1"/>
    </source>
</evidence>
<feature type="transmembrane region" description="Helical" evidence="1">
    <location>
        <begin position="207"/>
        <end position="226"/>
    </location>
</feature>
<dbReference type="InterPro" id="IPR036938">
    <property type="entry name" value="PAP2/HPO_sf"/>
</dbReference>